<proteinExistence type="predicted"/>
<accession>A0A0R3PN72</accession>
<evidence type="ECO:0000256" key="1">
    <source>
        <dbReference type="SAM" id="MobiDB-lite"/>
    </source>
</evidence>
<protein>
    <submittedName>
        <fullName evidence="4">Integrase</fullName>
    </submittedName>
</protein>
<dbReference type="EMBL" id="UYYA01003948">
    <property type="protein sequence ID" value="VDM58049.1"/>
    <property type="molecule type" value="Genomic_DNA"/>
</dbReference>
<sequence>MHYPEIDNGDKLANPSGFLHTRNEIVADRWKAIRVGYIIDVVAKHLSKVTELPRITNAARSGKMDFFKKTLLADSEIPHHSGVDRAQLKQETRLEENTVNQEAHKAH</sequence>
<dbReference type="WBParaSite" id="ACOC_0000646301-mRNA-1">
    <property type="protein sequence ID" value="ACOC_0000646301-mRNA-1"/>
    <property type="gene ID" value="ACOC_0000646301"/>
</dbReference>
<gene>
    <name evidence="2" type="ORF">ACOC_LOCUS6464</name>
</gene>
<name>A0A0R3PN72_ANGCS</name>
<evidence type="ECO:0000313" key="3">
    <source>
        <dbReference type="Proteomes" id="UP000267027"/>
    </source>
</evidence>
<reference evidence="2 3" key="2">
    <citation type="submission" date="2018-11" db="EMBL/GenBank/DDBJ databases">
        <authorList>
            <consortium name="Pathogen Informatics"/>
        </authorList>
    </citation>
    <scope>NUCLEOTIDE SEQUENCE [LARGE SCALE GENOMIC DNA]</scope>
    <source>
        <strain evidence="2 3">Costa Rica</strain>
    </source>
</reference>
<evidence type="ECO:0000313" key="4">
    <source>
        <dbReference type="WBParaSite" id="ACOC_0000646301-mRNA-1"/>
    </source>
</evidence>
<organism evidence="4">
    <name type="scientific">Angiostrongylus costaricensis</name>
    <name type="common">Nematode worm</name>
    <dbReference type="NCBI Taxonomy" id="334426"/>
    <lineage>
        <taxon>Eukaryota</taxon>
        <taxon>Metazoa</taxon>
        <taxon>Ecdysozoa</taxon>
        <taxon>Nematoda</taxon>
        <taxon>Chromadorea</taxon>
        <taxon>Rhabditida</taxon>
        <taxon>Rhabditina</taxon>
        <taxon>Rhabditomorpha</taxon>
        <taxon>Strongyloidea</taxon>
        <taxon>Metastrongylidae</taxon>
        <taxon>Angiostrongylus</taxon>
    </lineage>
</organism>
<dbReference type="AlphaFoldDB" id="A0A0R3PN72"/>
<keyword evidence="3" id="KW-1185">Reference proteome</keyword>
<evidence type="ECO:0000313" key="2">
    <source>
        <dbReference type="EMBL" id="VDM58049.1"/>
    </source>
</evidence>
<dbReference type="Proteomes" id="UP000267027">
    <property type="component" value="Unassembled WGS sequence"/>
</dbReference>
<reference evidence="4" key="1">
    <citation type="submission" date="2017-02" db="UniProtKB">
        <authorList>
            <consortium name="WormBaseParasite"/>
        </authorList>
    </citation>
    <scope>IDENTIFICATION</scope>
</reference>
<feature type="region of interest" description="Disordered" evidence="1">
    <location>
        <begin position="78"/>
        <end position="107"/>
    </location>
</feature>